<proteinExistence type="predicted"/>
<dbReference type="AlphaFoldDB" id="A0AAW6XYM4"/>
<dbReference type="Pfam" id="PF05173">
    <property type="entry name" value="DapB_C"/>
    <property type="match status" value="1"/>
</dbReference>
<dbReference type="PANTHER" id="PTHR20836">
    <property type="entry name" value="DIHYDRODIPICOLINATE REDUCTASE"/>
    <property type="match status" value="1"/>
</dbReference>
<sequence length="91" mass="9322">ITRVAEQAGKNVLIAPNFALSAVLTMKFAELAAPYFDSAEIIEMHHPNKVDAPSGTAIATAGAISAGRAGKPVPDATESDPEGARGAKYEG</sequence>
<dbReference type="EMBL" id="JASOIH010000367">
    <property type="protein sequence ID" value="MDK6900659.1"/>
    <property type="molecule type" value="Genomic_DNA"/>
</dbReference>
<dbReference type="InterPro" id="IPR022664">
    <property type="entry name" value="DapB_N_CS"/>
</dbReference>
<accession>A0AAW6XYM4</accession>
<dbReference type="SUPFAM" id="SSF55347">
    <property type="entry name" value="Glyceraldehyde-3-phosphate dehydrogenase-like, C-terminal domain"/>
    <property type="match status" value="1"/>
</dbReference>
<comment type="caution">
    <text evidence="3">The sequence shown here is derived from an EMBL/GenBank/DDBJ whole genome shotgun (WGS) entry which is preliminary data.</text>
</comment>
<dbReference type="GO" id="GO:0009089">
    <property type="term" value="P:lysine biosynthetic process via diaminopimelate"/>
    <property type="evidence" value="ECO:0007669"/>
    <property type="project" value="InterPro"/>
</dbReference>
<dbReference type="PANTHER" id="PTHR20836:SF0">
    <property type="entry name" value="4-HYDROXY-TETRAHYDRODIPICOLINATE REDUCTASE 1, CHLOROPLASTIC-RELATED"/>
    <property type="match status" value="1"/>
</dbReference>
<feature type="compositionally biased region" description="Low complexity" evidence="1">
    <location>
        <begin position="61"/>
        <end position="70"/>
    </location>
</feature>
<gene>
    <name evidence="3" type="ORF">QP229_11935</name>
</gene>
<feature type="non-terminal residue" evidence="3">
    <location>
        <position position="1"/>
    </location>
</feature>
<dbReference type="Gene3D" id="3.30.360.10">
    <property type="entry name" value="Dihydrodipicolinate Reductase, domain 2"/>
    <property type="match status" value="1"/>
</dbReference>
<dbReference type="GO" id="GO:0019877">
    <property type="term" value="P:diaminopimelate biosynthetic process"/>
    <property type="evidence" value="ECO:0007669"/>
    <property type="project" value="TreeGrafter"/>
</dbReference>
<reference evidence="3" key="1">
    <citation type="submission" date="2023-05" db="EMBL/GenBank/DDBJ databases">
        <title>Cataloging the Phylogenetic Diversity of Human Bladder Bacteria.</title>
        <authorList>
            <person name="Du J."/>
        </authorList>
    </citation>
    <scope>NUCLEOTIDE SEQUENCE</scope>
    <source>
        <strain evidence="3">UMB8703</strain>
    </source>
</reference>
<protein>
    <submittedName>
        <fullName evidence="3">Dihydrodipicolinate reductase C-terminal domain-containing protein</fullName>
    </submittedName>
</protein>
<evidence type="ECO:0000313" key="4">
    <source>
        <dbReference type="Proteomes" id="UP001230629"/>
    </source>
</evidence>
<feature type="region of interest" description="Disordered" evidence="1">
    <location>
        <begin position="61"/>
        <end position="91"/>
    </location>
</feature>
<name>A0AAW6XYM4_STRAG</name>
<evidence type="ECO:0000259" key="2">
    <source>
        <dbReference type="Pfam" id="PF05173"/>
    </source>
</evidence>
<dbReference type="GO" id="GO:0005829">
    <property type="term" value="C:cytosol"/>
    <property type="evidence" value="ECO:0007669"/>
    <property type="project" value="TreeGrafter"/>
</dbReference>
<dbReference type="Proteomes" id="UP001230629">
    <property type="component" value="Unassembled WGS sequence"/>
</dbReference>
<organism evidence="3 4">
    <name type="scientific">Streptococcus agalactiae</name>
    <dbReference type="NCBI Taxonomy" id="1311"/>
    <lineage>
        <taxon>Bacteria</taxon>
        <taxon>Bacillati</taxon>
        <taxon>Bacillota</taxon>
        <taxon>Bacilli</taxon>
        <taxon>Lactobacillales</taxon>
        <taxon>Streptococcaceae</taxon>
        <taxon>Streptococcus</taxon>
    </lineage>
</organism>
<dbReference type="GO" id="GO:0008839">
    <property type="term" value="F:4-hydroxy-tetrahydrodipicolinate reductase"/>
    <property type="evidence" value="ECO:0007669"/>
    <property type="project" value="InterPro"/>
</dbReference>
<feature type="non-terminal residue" evidence="3">
    <location>
        <position position="91"/>
    </location>
</feature>
<dbReference type="PROSITE" id="PS01298">
    <property type="entry name" value="DAPB"/>
    <property type="match status" value="1"/>
</dbReference>
<dbReference type="InterPro" id="IPR022663">
    <property type="entry name" value="DapB_C"/>
</dbReference>
<dbReference type="Gene3D" id="3.40.50.720">
    <property type="entry name" value="NAD(P)-binding Rossmann-like Domain"/>
    <property type="match status" value="1"/>
</dbReference>
<feature type="compositionally biased region" description="Basic and acidic residues" evidence="1">
    <location>
        <begin position="82"/>
        <end position="91"/>
    </location>
</feature>
<evidence type="ECO:0000256" key="1">
    <source>
        <dbReference type="SAM" id="MobiDB-lite"/>
    </source>
</evidence>
<dbReference type="InterPro" id="IPR023940">
    <property type="entry name" value="DHDPR_bac"/>
</dbReference>
<feature type="domain" description="Dihydrodipicolinate reductase C-terminal" evidence="2">
    <location>
        <begin position="22"/>
        <end position="70"/>
    </location>
</feature>
<dbReference type="RefSeq" id="WP_285312256.1">
    <property type="nucleotide sequence ID" value="NZ_JASOIH010000367.1"/>
</dbReference>
<evidence type="ECO:0000313" key="3">
    <source>
        <dbReference type="EMBL" id="MDK6900659.1"/>
    </source>
</evidence>